<dbReference type="OMA" id="ETIKPRM"/>
<protein>
    <submittedName>
        <fullName evidence="2">Uncharacterized protein</fullName>
    </submittedName>
</protein>
<dbReference type="PANTHER" id="PTHR31008:SF26">
    <property type="entry name" value="OS02G0781900 PROTEIN"/>
    <property type="match status" value="1"/>
</dbReference>
<feature type="region of interest" description="Disordered" evidence="1">
    <location>
        <begin position="121"/>
        <end position="273"/>
    </location>
</feature>
<feature type="region of interest" description="Disordered" evidence="1">
    <location>
        <begin position="49"/>
        <end position="75"/>
    </location>
</feature>
<feature type="compositionally biased region" description="Low complexity" evidence="1">
    <location>
        <begin position="436"/>
        <end position="463"/>
    </location>
</feature>
<feature type="compositionally biased region" description="Basic and acidic residues" evidence="1">
    <location>
        <begin position="341"/>
        <end position="361"/>
    </location>
</feature>
<organism evidence="2 3">
    <name type="scientific">Triticum turgidum subsp. durum</name>
    <name type="common">Durum wheat</name>
    <name type="synonym">Triticum durum</name>
    <dbReference type="NCBI Taxonomy" id="4567"/>
    <lineage>
        <taxon>Eukaryota</taxon>
        <taxon>Viridiplantae</taxon>
        <taxon>Streptophyta</taxon>
        <taxon>Embryophyta</taxon>
        <taxon>Tracheophyta</taxon>
        <taxon>Spermatophyta</taxon>
        <taxon>Magnoliopsida</taxon>
        <taxon>Liliopsida</taxon>
        <taxon>Poales</taxon>
        <taxon>Poaceae</taxon>
        <taxon>BOP clade</taxon>
        <taxon>Pooideae</taxon>
        <taxon>Triticodae</taxon>
        <taxon>Triticeae</taxon>
        <taxon>Triticinae</taxon>
        <taxon>Triticum</taxon>
    </lineage>
</organism>
<evidence type="ECO:0000256" key="1">
    <source>
        <dbReference type="SAM" id="MobiDB-lite"/>
    </source>
</evidence>
<evidence type="ECO:0000313" key="3">
    <source>
        <dbReference type="Proteomes" id="UP000324705"/>
    </source>
</evidence>
<keyword evidence="3" id="KW-1185">Reference proteome</keyword>
<feature type="region of interest" description="Disordered" evidence="1">
    <location>
        <begin position="397"/>
        <end position="587"/>
    </location>
</feature>
<dbReference type="PANTHER" id="PTHR31008">
    <property type="entry name" value="COP1-INTERACTING PROTEIN-RELATED"/>
    <property type="match status" value="1"/>
</dbReference>
<reference evidence="2 3" key="1">
    <citation type="submission" date="2017-09" db="EMBL/GenBank/DDBJ databases">
        <authorList>
            <consortium name="International Durum Wheat Genome Sequencing Consortium (IDWGSC)"/>
            <person name="Milanesi L."/>
        </authorList>
    </citation>
    <scope>NUCLEOTIDE SEQUENCE [LARGE SCALE GENOMIC DNA]</scope>
    <source>
        <strain evidence="3">cv. Svevo</strain>
    </source>
</reference>
<dbReference type="Proteomes" id="UP000324705">
    <property type="component" value="Chromosome 6B"/>
</dbReference>
<proteinExistence type="predicted"/>
<gene>
    <name evidence="2" type="ORF">TRITD_6Bv1G199410</name>
</gene>
<dbReference type="EMBL" id="LT934122">
    <property type="protein sequence ID" value="VAI61710.1"/>
    <property type="molecule type" value="Genomic_DNA"/>
</dbReference>
<name>A0A9R1BEI4_TRITD</name>
<accession>A0A9R1BEI4</accession>
<feature type="compositionally biased region" description="Acidic residues" evidence="1">
    <location>
        <begin position="133"/>
        <end position="146"/>
    </location>
</feature>
<feature type="compositionally biased region" description="Basic residues" evidence="1">
    <location>
        <begin position="520"/>
        <end position="532"/>
    </location>
</feature>
<dbReference type="Gramene" id="TRITD6Bv1G199410.3">
    <property type="protein sequence ID" value="TRITD6Bv1G199410.3"/>
    <property type="gene ID" value="TRITD6Bv1G199410"/>
</dbReference>
<dbReference type="AlphaFoldDB" id="A0A9R1BEI4"/>
<sequence length="637" mass="66493">MTLRDGAVDLWAMAAELERQFAGYKQRLASSGRISSLVDVDDDAHVLALDPAPDDDAGGGVVGNGRVEEEEEDAAVGGVRGRMYEAYTRRRDERLRSVWRARMERKEAEVMALWAQLDARAGPGRGGAGPATAEDDGAAGEQETEGGGERRRSSDVAAPGMVSGKKHPRTRRSFSSANLVKSTRPDVGIRRAVSQEPPEPPAGTDDGAGRKHGHRARPVTGAAPKRKALSGSKSASTKGHGSLRQAGPKPKPPRSFPRPSSSGGMEVVREAALPQNANVAAPMSDLGAASDIGEAQKASSRIPFLACDNGTVTENARAASPASDGGEVVDSAAPAVDGDEPEAKNGELASDLERRDAEEIVVRSPEAKLGNGEITSDSETEPSYVFIKKKAVVEEEEAARLSDALAGPGSDEPHIQVRNGTDEVPTAANAEEAPARGSADSVSSMSGRGSAPSSPPSCSSRAQSIERLLGEDAAQLRKRREDQSATGGRSVPAVSTPGSAGRRAYGAAPTTSPRGTAMGFKKRFLSFGKKNRGSREGATTVIVDCSSPTIDDDDGANERWPAAADSIRPRMLGSSPDAASDDTDQYAASPQACSLQSLVAAAASPAKSELCEIVPPEKSPKAHRSFFSLRSFNCGRS</sequence>
<feature type="region of interest" description="Disordered" evidence="1">
    <location>
        <begin position="316"/>
        <end position="384"/>
    </location>
</feature>
<evidence type="ECO:0000313" key="2">
    <source>
        <dbReference type="EMBL" id="VAI61710.1"/>
    </source>
</evidence>